<evidence type="ECO:0000259" key="3">
    <source>
        <dbReference type="Pfam" id="PF13505"/>
    </source>
</evidence>
<dbReference type="EMBL" id="JAHZST010000011">
    <property type="protein sequence ID" value="MBW8184996.1"/>
    <property type="molecule type" value="Genomic_DNA"/>
</dbReference>
<evidence type="ECO:0000256" key="2">
    <source>
        <dbReference type="SAM" id="SignalP"/>
    </source>
</evidence>
<evidence type="ECO:0000313" key="4">
    <source>
        <dbReference type="EMBL" id="MBW8184996.1"/>
    </source>
</evidence>
<name>A0ABS7E765_9GAMM</name>
<proteinExistence type="predicted"/>
<gene>
    <name evidence="4" type="ORF">K0625_15150</name>
</gene>
<dbReference type="Proteomes" id="UP001195963">
    <property type="component" value="Unassembled WGS sequence"/>
</dbReference>
<dbReference type="InterPro" id="IPR027385">
    <property type="entry name" value="Beta-barrel_OMP"/>
</dbReference>
<feature type="signal peptide" evidence="2">
    <location>
        <begin position="1"/>
        <end position="19"/>
    </location>
</feature>
<comment type="caution">
    <text evidence="4">The sequence shown here is derived from an EMBL/GenBank/DDBJ whole genome shotgun (WGS) entry which is preliminary data.</text>
</comment>
<feature type="chain" id="PRO_5045993745" evidence="2">
    <location>
        <begin position="20"/>
        <end position="178"/>
    </location>
</feature>
<evidence type="ECO:0000256" key="1">
    <source>
        <dbReference type="ARBA" id="ARBA00022729"/>
    </source>
</evidence>
<dbReference type="RefSeq" id="WP_220110467.1">
    <property type="nucleotide sequence ID" value="NZ_JAHZST010000011.1"/>
</dbReference>
<evidence type="ECO:0000313" key="5">
    <source>
        <dbReference type="Proteomes" id="UP001195963"/>
    </source>
</evidence>
<reference evidence="4 5" key="1">
    <citation type="submission" date="2021-07" db="EMBL/GenBank/DDBJ databases">
        <title>Shewanella sp. nov, isolated from SCS.</title>
        <authorList>
            <person name="Cao W.R."/>
        </authorList>
    </citation>
    <scope>NUCLEOTIDE SEQUENCE [LARGE SCALE GENOMIC DNA]</scope>
    <source>
        <strain evidence="4 5">NR704-98</strain>
    </source>
</reference>
<protein>
    <submittedName>
        <fullName evidence="4">Porin family protein</fullName>
    </submittedName>
</protein>
<keyword evidence="1 2" id="KW-0732">Signal</keyword>
<dbReference type="Pfam" id="PF13505">
    <property type="entry name" value="OMP_b-brl"/>
    <property type="match status" value="1"/>
</dbReference>
<dbReference type="InterPro" id="IPR023614">
    <property type="entry name" value="Porin_dom_sf"/>
</dbReference>
<organism evidence="4 5">
    <name type="scientific">Shewanella nanhaiensis</name>
    <dbReference type="NCBI Taxonomy" id="2864872"/>
    <lineage>
        <taxon>Bacteria</taxon>
        <taxon>Pseudomonadati</taxon>
        <taxon>Pseudomonadota</taxon>
        <taxon>Gammaproteobacteria</taxon>
        <taxon>Alteromonadales</taxon>
        <taxon>Shewanellaceae</taxon>
        <taxon>Shewanella</taxon>
    </lineage>
</organism>
<dbReference type="SUPFAM" id="SSF56935">
    <property type="entry name" value="Porins"/>
    <property type="match status" value="1"/>
</dbReference>
<keyword evidence="5" id="KW-1185">Reference proteome</keyword>
<accession>A0ABS7E765</accession>
<sequence>MLRYLIMLSALTVSLNVMANQAEDDTSKLFKPKMSISLDYIPAENNMYGITLAPYHFDPDYSSWGYYIGYAASQEEDLALIKPAEGYTQDKMWRFGLSYSLTQQLSLYGGAVHYSLETHSTTGKTPKIVDGEPIWEKGSDTSWGGELGIRYMMDMGLMLGVGYNTSTDSAVISIGYAM</sequence>
<feature type="domain" description="Outer membrane protein beta-barrel" evidence="3">
    <location>
        <begin position="30"/>
        <end position="166"/>
    </location>
</feature>
<dbReference type="Gene3D" id="2.40.160.10">
    <property type="entry name" value="Porin"/>
    <property type="match status" value="1"/>
</dbReference>